<dbReference type="Proteomes" id="UP001500393">
    <property type="component" value="Unassembled WGS sequence"/>
</dbReference>
<dbReference type="Gene3D" id="3.90.1200.10">
    <property type="match status" value="1"/>
</dbReference>
<evidence type="ECO:0000313" key="3">
    <source>
        <dbReference type="Proteomes" id="UP001500393"/>
    </source>
</evidence>
<proteinExistence type="predicted"/>
<dbReference type="Pfam" id="PF01636">
    <property type="entry name" value="APH"/>
    <property type="match status" value="1"/>
</dbReference>
<dbReference type="InterPro" id="IPR002575">
    <property type="entry name" value="Aminoglycoside_PTrfase"/>
</dbReference>
<protein>
    <recommendedName>
        <fullName evidence="1">Aminoglycoside phosphotransferase domain-containing protein</fullName>
    </recommendedName>
</protein>
<keyword evidence="3" id="KW-1185">Reference proteome</keyword>
<reference evidence="2 3" key="1">
    <citation type="journal article" date="2019" name="Int. J. Syst. Evol. Microbiol.">
        <title>The Global Catalogue of Microorganisms (GCM) 10K type strain sequencing project: providing services to taxonomists for standard genome sequencing and annotation.</title>
        <authorList>
            <consortium name="The Broad Institute Genomics Platform"/>
            <consortium name="The Broad Institute Genome Sequencing Center for Infectious Disease"/>
            <person name="Wu L."/>
            <person name="Ma J."/>
        </authorList>
    </citation>
    <scope>NUCLEOTIDE SEQUENCE [LARGE SCALE GENOMIC DNA]</scope>
    <source>
        <strain evidence="2 3">JCM 14969</strain>
    </source>
</reference>
<gene>
    <name evidence="2" type="ORF">GCM10009789_29100</name>
</gene>
<dbReference type="EMBL" id="BAAAOS010000019">
    <property type="protein sequence ID" value="GAA1573803.1"/>
    <property type="molecule type" value="Genomic_DNA"/>
</dbReference>
<sequence length="139" mass="15305">MEPDDADPAEWLVDLEGSPAHLRLLAETVPPPSTRQVLIHNDLGAEHLLSDGTTVTGIIDWSDAALADPALDFARLYRDFGPSFVHQALQAYGGLDHSLPRIEYHARCAALEDLAFGLTTDRPEYADSARRSIAWLFPQ</sequence>
<accession>A0ABN2DDU0</accession>
<evidence type="ECO:0000313" key="2">
    <source>
        <dbReference type="EMBL" id="GAA1573803.1"/>
    </source>
</evidence>
<name>A0ABN2DDU0_9ACTN</name>
<dbReference type="SUPFAM" id="SSF56112">
    <property type="entry name" value="Protein kinase-like (PK-like)"/>
    <property type="match status" value="1"/>
</dbReference>
<feature type="domain" description="Aminoglycoside phosphotransferase" evidence="1">
    <location>
        <begin position="8"/>
        <end position="97"/>
    </location>
</feature>
<dbReference type="InterPro" id="IPR011009">
    <property type="entry name" value="Kinase-like_dom_sf"/>
</dbReference>
<evidence type="ECO:0000259" key="1">
    <source>
        <dbReference type="Pfam" id="PF01636"/>
    </source>
</evidence>
<organism evidence="2 3">
    <name type="scientific">Kribbella sancticallisti</name>
    <dbReference type="NCBI Taxonomy" id="460087"/>
    <lineage>
        <taxon>Bacteria</taxon>
        <taxon>Bacillati</taxon>
        <taxon>Actinomycetota</taxon>
        <taxon>Actinomycetes</taxon>
        <taxon>Propionibacteriales</taxon>
        <taxon>Kribbellaceae</taxon>
        <taxon>Kribbella</taxon>
    </lineage>
</organism>
<comment type="caution">
    <text evidence="2">The sequence shown here is derived from an EMBL/GenBank/DDBJ whole genome shotgun (WGS) entry which is preliminary data.</text>
</comment>